<organism evidence="1 2">
    <name type="scientific">Streptomyces meridianus</name>
    <dbReference type="NCBI Taxonomy" id="2938945"/>
    <lineage>
        <taxon>Bacteria</taxon>
        <taxon>Bacillati</taxon>
        <taxon>Actinomycetota</taxon>
        <taxon>Actinomycetes</taxon>
        <taxon>Kitasatosporales</taxon>
        <taxon>Streptomycetaceae</taxon>
        <taxon>Streptomyces</taxon>
    </lineage>
</organism>
<gene>
    <name evidence="1" type="ORF">M1E25_21315</name>
</gene>
<name>A0ABT0XBQ3_9ACTN</name>
<keyword evidence="2" id="KW-1185">Reference proteome</keyword>
<protein>
    <submittedName>
        <fullName evidence="1">Uncharacterized protein</fullName>
    </submittedName>
</protein>
<dbReference type="RefSeq" id="WP_251418172.1">
    <property type="nucleotide sequence ID" value="NZ_JAMQGM010000047.1"/>
</dbReference>
<evidence type="ECO:0000313" key="1">
    <source>
        <dbReference type="EMBL" id="MCM2579854.1"/>
    </source>
</evidence>
<accession>A0ABT0XBQ3</accession>
<dbReference type="Proteomes" id="UP001167160">
    <property type="component" value="Unassembled WGS sequence"/>
</dbReference>
<reference evidence="1" key="1">
    <citation type="journal article" date="2023" name="Int. J. Syst. Evol. Microbiol.">
        <title>Streptomyces meridianus sp. nov. isolated from brackish water of the Tagus estuary in Alcochete, Portugal.</title>
        <authorList>
            <person name="Santos J.D.N."/>
            <person name="Klimek D."/>
            <person name="Calusinska M."/>
            <person name="Lobo Da Cunha A."/>
            <person name="Catita J."/>
            <person name="Goncalves H."/>
            <person name="Gonzalez I."/>
            <person name="Reyes F."/>
            <person name="Lage O.M."/>
        </authorList>
    </citation>
    <scope>NUCLEOTIDE SEQUENCE</scope>
    <source>
        <strain evidence="1">MTZ3.1</strain>
    </source>
</reference>
<sequence>MALAVLAVLGIGGIALARTVFEDSLPSVAGGQSEQLLGYEEIEALLKDRTRALKSGDEDAYLAPFEGKAKETQRKVFRNLRKVPFAKAEYTVLEQTGTGNDDYGDGASVALDVAFVHKIENVDVRPVAEWYRWIVKRGSADEEPRITRVGGSPSAYGEKGFVYYPAPWDVYDDMYVKRQANTITVADAKNAAAASRFAPHIERGARDDLALWKAKGPSRGEIPRGFLVVLEPNRKIYANLYTSSSEDVGWDAGMSVAMPTFDTENTGKERLQFGGARIKMDTSTSRFTSSQWGRGAKEISRHEIAHAMLQPMDRGEYTLFSGEDKGVRGWVAEGFADYVAFRFDPRRASWRVDGSLKGKGFDGKLPGETFGEYPHTVSMDYALSYLALRFIAEKGGEQAAFRFVVEHYRNPKQLDAQLRTAVGMGTSEFRTAWADYVRRMAR</sequence>
<proteinExistence type="predicted"/>
<comment type="caution">
    <text evidence="1">The sequence shown here is derived from an EMBL/GenBank/DDBJ whole genome shotgun (WGS) entry which is preliminary data.</text>
</comment>
<dbReference type="EMBL" id="JAMQGM010000047">
    <property type="protein sequence ID" value="MCM2579854.1"/>
    <property type="molecule type" value="Genomic_DNA"/>
</dbReference>
<evidence type="ECO:0000313" key="2">
    <source>
        <dbReference type="Proteomes" id="UP001167160"/>
    </source>
</evidence>